<feature type="domain" description="Mu-like prophage FluMu N-terminal" evidence="1">
    <location>
        <begin position="9"/>
        <end position="56"/>
    </location>
</feature>
<sequence>MNKLSKVAVSVMSSMHNGYRRAGYAFDTGKNNLPAVTRAELDALEADTNLVVNVLSGNALDESPAAVVARAQGSAPSGDVLLEAGNVANEDRENLEEVLGPLEKEFLNADPADVEVSQVDVNITDAPAELLPFILAIAEMRPANKPNCNILEVEIPGEDGEEAIKLKPTSAQRDAAWEWYSKNASKVNITKAVQ</sequence>
<reference evidence="2 3" key="2">
    <citation type="journal article" date="2022" name="Mar. Drugs">
        <title>Bioassay-Guided Fractionation Leads to the Detection of Cholic Acid Generated by the Rare Thalassomonas sp.</title>
        <authorList>
            <person name="Pheiffer F."/>
            <person name="Schneider Y.K."/>
            <person name="Hansen E.H."/>
            <person name="Andersen J.H."/>
            <person name="Isaksson J."/>
            <person name="Busche T."/>
            <person name="R C."/>
            <person name="Kalinowski J."/>
            <person name="Zyl L.V."/>
            <person name="Trindade M."/>
        </authorList>
    </citation>
    <scope>NUCLEOTIDE SEQUENCE [LARGE SCALE GENOMIC DNA]</scope>
    <source>
        <strain evidence="2 3">XOM25</strain>
    </source>
</reference>
<dbReference type="SUPFAM" id="SSF160059">
    <property type="entry name" value="PriA/YqbF domain"/>
    <property type="match status" value="1"/>
</dbReference>
<reference evidence="2 3" key="1">
    <citation type="journal article" date="2015" name="Genome Announc.">
        <title>Draft Genome Sequences of Marine Isolates of Thalassomonas viridans and Thalassomonas actiniarum.</title>
        <authorList>
            <person name="Olonade I."/>
            <person name="van Zyl L.J."/>
            <person name="Trindade M."/>
        </authorList>
    </citation>
    <scope>NUCLEOTIDE SEQUENCE [LARGE SCALE GENOMIC DNA]</scope>
    <source>
        <strain evidence="2 3">XOM25</strain>
    </source>
</reference>
<dbReference type="Gene3D" id="3.40.5.80">
    <property type="match status" value="1"/>
</dbReference>
<accession>A0AAF0CAV7</accession>
<evidence type="ECO:0000313" key="3">
    <source>
        <dbReference type="Proteomes" id="UP000032352"/>
    </source>
</evidence>
<dbReference type="KEGG" id="tvd:SG34_010565"/>
<proteinExistence type="predicted"/>
<evidence type="ECO:0000313" key="2">
    <source>
        <dbReference type="EMBL" id="WDE07288.1"/>
    </source>
</evidence>
<dbReference type="InterPro" id="IPR041227">
    <property type="entry name" value="FluMu_N"/>
</dbReference>
<gene>
    <name evidence="2" type="ORF">SG34_010565</name>
</gene>
<dbReference type="EMBL" id="CP059733">
    <property type="protein sequence ID" value="WDE07288.1"/>
    <property type="molecule type" value="Genomic_DNA"/>
</dbReference>
<dbReference type="RefSeq" id="WP_044840717.1">
    <property type="nucleotide sequence ID" value="NZ_CP059733.1"/>
</dbReference>
<dbReference type="AlphaFoldDB" id="A0AAF0CAV7"/>
<keyword evidence="3" id="KW-1185">Reference proteome</keyword>
<evidence type="ECO:0000259" key="1">
    <source>
        <dbReference type="Pfam" id="PF17891"/>
    </source>
</evidence>
<organism evidence="2 3">
    <name type="scientific">Thalassomonas viridans</name>
    <dbReference type="NCBI Taxonomy" id="137584"/>
    <lineage>
        <taxon>Bacteria</taxon>
        <taxon>Pseudomonadati</taxon>
        <taxon>Pseudomonadota</taxon>
        <taxon>Gammaproteobacteria</taxon>
        <taxon>Alteromonadales</taxon>
        <taxon>Colwelliaceae</taxon>
        <taxon>Thalassomonas</taxon>
    </lineage>
</organism>
<name>A0AAF0CAV7_9GAMM</name>
<dbReference type="Pfam" id="PF17891">
    <property type="entry name" value="FluMu_N"/>
    <property type="match status" value="1"/>
</dbReference>
<dbReference type="Proteomes" id="UP000032352">
    <property type="component" value="Chromosome"/>
</dbReference>
<protein>
    <recommendedName>
        <fullName evidence="1">Mu-like prophage FluMu N-terminal domain-containing protein</fullName>
    </recommendedName>
</protein>